<dbReference type="STRING" id="883096.HMPREF9699_01300"/>
<protein>
    <submittedName>
        <fullName evidence="1">Uncharacterized protein</fullName>
    </submittedName>
</protein>
<gene>
    <name evidence="1" type="ORF">HMPREF9699_01300</name>
</gene>
<organism evidence="1 2">
    <name type="scientific">Bergeyella zoohelcum ATCC 43767</name>
    <dbReference type="NCBI Taxonomy" id="883096"/>
    <lineage>
        <taxon>Bacteria</taxon>
        <taxon>Pseudomonadati</taxon>
        <taxon>Bacteroidota</taxon>
        <taxon>Flavobacteriia</taxon>
        <taxon>Flavobacteriales</taxon>
        <taxon>Weeksellaceae</taxon>
        <taxon>Bergeyella</taxon>
    </lineage>
</organism>
<dbReference type="Proteomes" id="UP000006085">
    <property type="component" value="Unassembled WGS sequence"/>
</dbReference>
<name>K1LPA3_9FLAO</name>
<accession>K1LPA3</accession>
<evidence type="ECO:0000313" key="2">
    <source>
        <dbReference type="Proteomes" id="UP000006085"/>
    </source>
</evidence>
<dbReference type="eggNOG" id="ENOG502ZHG4">
    <property type="taxonomic scope" value="Bacteria"/>
</dbReference>
<keyword evidence="2" id="KW-1185">Reference proteome</keyword>
<reference evidence="1 2" key="1">
    <citation type="submission" date="2012-07" db="EMBL/GenBank/DDBJ databases">
        <title>The Genome Sequence of Bergeyella zoohelcum ATCC 43767.</title>
        <authorList>
            <consortium name="The Broad Institute Genome Sequencing Platform"/>
            <person name="Earl A."/>
            <person name="Ward D."/>
            <person name="Feldgarden M."/>
            <person name="Gevers D."/>
            <person name="Huys G."/>
            <person name="Walker B."/>
            <person name="Young S.K."/>
            <person name="Zeng Q."/>
            <person name="Gargeya S."/>
            <person name="Fitzgerald M."/>
            <person name="Haas B."/>
            <person name="Abouelleil A."/>
            <person name="Alvarado L."/>
            <person name="Arachchi H.M."/>
            <person name="Berlin A.M."/>
            <person name="Chapman S.B."/>
            <person name="Goldberg J."/>
            <person name="Griggs A."/>
            <person name="Gujja S."/>
            <person name="Hansen M."/>
            <person name="Howarth C."/>
            <person name="Imamovic A."/>
            <person name="Larimer J."/>
            <person name="McCowen C."/>
            <person name="Montmayeur A."/>
            <person name="Murphy C."/>
            <person name="Neiman D."/>
            <person name="Pearson M."/>
            <person name="Priest M."/>
            <person name="Roberts A."/>
            <person name="Saif S."/>
            <person name="Shea T."/>
            <person name="Sisk P."/>
            <person name="Sykes S."/>
            <person name="Wortman J."/>
            <person name="Nusbaum C."/>
            <person name="Birren B."/>
        </authorList>
    </citation>
    <scope>NUCLEOTIDE SEQUENCE [LARGE SCALE GENOMIC DNA]</scope>
    <source>
        <strain evidence="1 2">ATCC 43767</strain>
    </source>
</reference>
<dbReference type="AlphaFoldDB" id="K1LPA3"/>
<comment type="caution">
    <text evidence="1">The sequence shown here is derived from an EMBL/GenBank/DDBJ whole genome shotgun (WGS) entry which is preliminary data.</text>
</comment>
<evidence type="ECO:0000313" key="1">
    <source>
        <dbReference type="EMBL" id="EKB56571.1"/>
    </source>
</evidence>
<dbReference type="EMBL" id="AGYA01000025">
    <property type="protein sequence ID" value="EKB56571.1"/>
    <property type="molecule type" value="Genomic_DNA"/>
</dbReference>
<sequence>MCDCIENMKKRLLEQQKIDDKIIKDIDFNKISFSIINNSIVSATYEEFEVLLEGLKRPKKIKVMHTYCPYCAEPILNK</sequence>
<dbReference type="HOGENOM" id="CLU_2614889_0_0_10"/>
<proteinExistence type="predicted"/>